<dbReference type="InterPro" id="IPR029068">
    <property type="entry name" value="Glyas_Bleomycin-R_OHBP_Dase"/>
</dbReference>
<name>A0ABR9HJ07_9ACTN</name>
<protein>
    <submittedName>
        <fullName evidence="1">Catechol 2,3-dioxygenase-like lactoylglutathione lyase family enzyme</fullName>
    </submittedName>
</protein>
<gene>
    <name evidence="1" type="ORF">H4W79_003221</name>
</gene>
<accession>A0ABR9HJ07</accession>
<dbReference type="Proteomes" id="UP000598217">
    <property type="component" value="Unassembled WGS sequence"/>
</dbReference>
<comment type="caution">
    <text evidence="1">The sequence shown here is derived from an EMBL/GenBank/DDBJ whole genome shotgun (WGS) entry which is preliminary data.</text>
</comment>
<evidence type="ECO:0000313" key="1">
    <source>
        <dbReference type="EMBL" id="MBE1459007.1"/>
    </source>
</evidence>
<dbReference type="RefSeq" id="WP_191272056.1">
    <property type="nucleotide sequence ID" value="NZ_BMXJ01000005.1"/>
</dbReference>
<sequence length="50" mass="5447">MFDSTRAFGSFVAPDTETARTFYCDTLGLNVEDVPGMEEGIAREGKPFVA</sequence>
<proteinExistence type="predicted"/>
<dbReference type="SUPFAM" id="SSF54593">
    <property type="entry name" value="Glyoxalase/Bleomycin resistance protein/Dihydroxybiphenyl dioxygenase"/>
    <property type="match status" value="1"/>
</dbReference>
<dbReference type="EMBL" id="JADBDY010000001">
    <property type="protein sequence ID" value="MBE1459007.1"/>
    <property type="molecule type" value="Genomic_DNA"/>
</dbReference>
<evidence type="ECO:0000313" key="2">
    <source>
        <dbReference type="Proteomes" id="UP000598217"/>
    </source>
</evidence>
<reference evidence="1 2" key="1">
    <citation type="submission" date="2020-10" db="EMBL/GenBank/DDBJ databases">
        <title>Sequencing the genomes of 1000 actinobacteria strains.</title>
        <authorList>
            <person name="Klenk H.-P."/>
        </authorList>
    </citation>
    <scope>NUCLEOTIDE SEQUENCE [LARGE SCALE GENOMIC DNA]</scope>
    <source>
        <strain evidence="1 2">DSM 45157</strain>
    </source>
</reference>
<keyword evidence="2" id="KW-1185">Reference proteome</keyword>
<organism evidence="1 2">
    <name type="scientific">Nocardiopsis terrae</name>
    <dbReference type="NCBI Taxonomy" id="372655"/>
    <lineage>
        <taxon>Bacteria</taxon>
        <taxon>Bacillati</taxon>
        <taxon>Actinomycetota</taxon>
        <taxon>Actinomycetes</taxon>
        <taxon>Streptosporangiales</taxon>
        <taxon>Nocardiopsidaceae</taxon>
        <taxon>Nocardiopsis</taxon>
    </lineage>
</organism>